<evidence type="ECO:0000313" key="2">
    <source>
        <dbReference type="Proteomes" id="UP001595420"/>
    </source>
</evidence>
<name>A0ABV7BZH3_9PROT</name>
<protein>
    <submittedName>
        <fullName evidence="1">Uncharacterized protein</fullName>
    </submittedName>
</protein>
<organism evidence="1 2">
    <name type="scientific">Falsiroseomonas tokyonensis</name>
    <dbReference type="NCBI Taxonomy" id="430521"/>
    <lineage>
        <taxon>Bacteria</taxon>
        <taxon>Pseudomonadati</taxon>
        <taxon>Pseudomonadota</taxon>
        <taxon>Alphaproteobacteria</taxon>
        <taxon>Acetobacterales</taxon>
        <taxon>Roseomonadaceae</taxon>
        <taxon>Falsiroseomonas</taxon>
    </lineage>
</organism>
<comment type="caution">
    <text evidence="1">The sequence shown here is derived from an EMBL/GenBank/DDBJ whole genome shotgun (WGS) entry which is preliminary data.</text>
</comment>
<dbReference type="EMBL" id="JBHRSB010000007">
    <property type="protein sequence ID" value="MFC3002738.1"/>
    <property type="molecule type" value="Genomic_DNA"/>
</dbReference>
<evidence type="ECO:0000313" key="1">
    <source>
        <dbReference type="EMBL" id="MFC3002738.1"/>
    </source>
</evidence>
<sequence length="90" mass="10065">MFSPLTILTYLCLFAAQVLSMLGTGLATVALGLVAAMVLWPRPDVEEIEHLHARLPPRHAHLGDARPDPTGSIRHSHAFVIDELHRRWPR</sequence>
<dbReference type="Proteomes" id="UP001595420">
    <property type="component" value="Unassembled WGS sequence"/>
</dbReference>
<gene>
    <name evidence="1" type="ORF">ACFOD3_22755</name>
</gene>
<keyword evidence="2" id="KW-1185">Reference proteome</keyword>
<dbReference type="RefSeq" id="WP_216838826.1">
    <property type="nucleotide sequence ID" value="NZ_JAFNJS010000007.1"/>
</dbReference>
<accession>A0ABV7BZH3</accession>
<proteinExistence type="predicted"/>
<reference evidence="2" key="1">
    <citation type="journal article" date="2019" name="Int. J. Syst. Evol. Microbiol.">
        <title>The Global Catalogue of Microorganisms (GCM) 10K type strain sequencing project: providing services to taxonomists for standard genome sequencing and annotation.</title>
        <authorList>
            <consortium name="The Broad Institute Genomics Platform"/>
            <consortium name="The Broad Institute Genome Sequencing Center for Infectious Disease"/>
            <person name="Wu L."/>
            <person name="Ma J."/>
        </authorList>
    </citation>
    <scope>NUCLEOTIDE SEQUENCE [LARGE SCALE GENOMIC DNA]</scope>
    <source>
        <strain evidence="2">CGMCC 1.16855</strain>
    </source>
</reference>